<evidence type="ECO:0000256" key="8">
    <source>
        <dbReference type="ARBA" id="ARBA00022989"/>
    </source>
</evidence>
<dbReference type="InterPro" id="IPR020537">
    <property type="entry name" value="ATP_synth_F0_csu_DDCD_BS"/>
</dbReference>
<accession>A0A8F1NN67</accession>
<evidence type="ECO:0000256" key="5">
    <source>
        <dbReference type="ARBA" id="ARBA00022547"/>
    </source>
</evidence>
<evidence type="ECO:0000256" key="7">
    <source>
        <dbReference type="ARBA" id="ARBA00022781"/>
    </source>
</evidence>
<keyword evidence="11 13" id="KW-0496">Mitochondrion</keyword>
<dbReference type="EMBL" id="MW864067">
    <property type="protein sequence ID" value="QWQ66180.1"/>
    <property type="molecule type" value="Genomic_DNA"/>
</dbReference>
<dbReference type="InterPro" id="IPR035921">
    <property type="entry name" value="F/V-ATP_Csub_sf"/>
</dbReference>
<dbReference type="Pfam" id="PF00137">
    <property type="entry name" value="ATP-synt_C"/>
    <property type="match status" value="1"/>
</dbReference>
<keyword evidence="12 13" id="KW-0472">Membrane</keyword>
<dbReference type="Gene3D" id="1.20.20.10">
    <property type="entry name" value="F1F0 ATP synthase subunit C"/>
    <property type="match status" value="1"/>
</dbReference>
<keyword evidence="6 13" id="KW-0812">Transmembrane</keyword>
<dbReference type="CDD" id="cd18182">
    <property type="entry name" value="ATP-synt_Fo_c_ATP5G3"/>
    <property type="match status" value="1"/>
</dbReference>
<keyword evidence="9 13" id="KW-0406">Ion transport</keyword>
<name>A0A8F1NN67_9MICR</name>
<evidence type="ECO:0000259" key="14">
    <source>
        <dbReference type="Pfam" id="PF00137"/>
    </source>
</evidence>
<dbReference type="AlphaFoldDB" id="A0A8F1NN67"/>
<dbReference type="PANTHER" id="PTHR10031">
    <property type="entry name" value="ATP SYNTHASE LIPID-BINDING PROTEIN, MITOCHONDRIAL"/>
    <property type="match status" value="1"/>
</dbReference>
<evidence type="ECO:0000256" key="11">
    <source>
        <dbReference type="ARBA" id="ARBA00023128"/>
    </source>
</evidence>
<comment type="subcellular location">
    <subcellularLocation>
        <location evidence="1 13">Mitochondrion membrane</location>
        <topology evidence="1 13">Multi-pass membrane protein</topology>
    </subcellularLocation>
</comment>
<dbReference type="HAMAP" id="MF_01396">
    <property type="entry name" value="ATP_synth_c_bact"/>
    <property type="match status" value="1"/>
</dbReference>
<comment type="similarity">
    <text evidence="2 13">Belongs to the ATPase C chain family.</text>
</comment>
<evidence type="ECO:0000256" key="10">
    <source>
        <dbReference type="ARBA" id="ARBA00023121"/>
    </source>
</evidence>
<evidence type="ECO:0000256" key="12">
    <source>
        <dbReference type="ARBA" id="ARBA00023136"/>
    </source>
</evidence>
<dbReference type="PANTHER" id="PTHR10031:SF0">
    <property type="entry name" value="ATPASE PROTEIN 9"/>
    <property type="match status" value="1"/>
</dbReference>
<feature type="domain" description="V-ATPase proteolipid subunit C-like" evidence="14">
    <location>
        <begin position="8"/>
        <end position="70"/>
    </location>
</feature>
<dbReference type="GO" id="GO:0045259">
    <property type="term" value="C:proton-transporting ATP synthase complex"/>
    <property type="evidence" value="ECO:0007669"/>
    <property type="project" value="UniProtKB-KW"/>
</dbReference>
<evidence type="ECO:0000256" key="3">
    <source>
        <dbReference type="ARBA" id="ARBA00019317"/>
    </source>
</evidence>
<proteinExistence type="inferred from homology"/>
<evidence type="ECO:0000313" key="15">
    <source>
        <dbReference type="EMBL" id="QWQ66180.1"/>
    </source>
</evidence>
<dbReference type="FunFam" id="1.20.20.10:FF:000003">
    <property type="entry name" value="Atp synthase f complex subunit mitochondrial"/>
    <property type="match status" value="1"/>
</dbReference>
<evidence type="ECO:0000256" key="1">
    <source>
        <dbReference type="ARBA" id="ARBA00004225"/>
    </source>
</evidence>
<geneLocation type="mitochondrion" evidence="15"/>
<organism evidence="15">
    <name type="scientific">Mitosporidium daphniae</name>
    <dbReference type="NCBI Taxonomy" id="1485682"/>
    <lineage>
        <taxon>Eukaryota</taxon>
        <taxon>Fungi</taxon>
        <taxon>Fungi incertae sedis</taxon>
        <taxon>Microsporidia</taxon>
        <taxon>Mitosporidium</taxon>
    </lineage>
</organism>
<reference evidence="15" key="1">
    <citation type="submission" date="2021-04" db="EMBL/GenBank/DDBJ databases">
        <authorList>
            <person name="Haag K.L."/>
            <person name="Pombert J.-F."/>
        </authorList>
    </citation>
    <scope>NUCLEOTIDE SEQUENCE</scope>
    <source>
        <tissue evidence="15">Spores</tissue>
    </source>
</reference>
<dbReference type="GO" id="GO:0033177">
    <property type="term" value="C:proton-transporting two-sector ATPase complex, proton-transporting domain"/>
    <property type="evidence" value="ECO:0007669"/>
    <property type="project" value="InterPro"/>
</dbReference>
<feature type="transmembrane region" description="Helical" evidence="13">
    <location>
        <begin position="7"/>
        <end position="33"/>
    </location>
</feature>
<evidence type="ECO:0000256" key="2">
    <source>
        <dbReference type="ARBA" id="ARBA00006704"/>
    </source>
</evidence>
<keyword evidence="7 13" id="KW-0375">Hydrogen ion transport</keyword>
<dbReference type="GO" id="GO:0015078">
    <property type="term" value="F:proton transmembrane transporter activity"/>
    <property type="evidence" value="ECO:0007669"/>
    <property type="project" value="InterPro"/>
</dbReference>
<keyword evidence="5" id="KW-0138">CF(0)</keyword>
<evidence type="ECO:0000256" key="9">
    <source>
        <dbReference type="ARBA" id="ARBA00023065"/>
    </source>
</evidence>
<keyword evidence="10 13" id="KW-0446">Lipid-binding</keyword>
<dbReference type="GO" id="GO:0008289">
    <property type="term" value="F:lipid binding"/>
    <property type="evidence" value="ECO:0007669"/>
    <property type="project" value="UniProtKB-KW"/>
</dbReference>
<dbReference type="InterPro" id="IPR038662">
    <property type="entry name" value="ATP_synth_F0_csu_sf"/>
</dbReference>
<dbReference type="InterPro" id="IPR002379">
    <property type="entry name" value="ATPase_proteolipid_c-like_dom"/>
</dbReference>
<dbReference type="GO" id="GO:0015986">
    <property type="term" value="P:proton motive force-driven ATP synthesis"/>
    <property type="evidence" value="ECO:0007669"/>
    <property type="project" value="InterPro"/>
</dbReference>
<evidence type="ECO:0000256" key="13">
    <source>
        <dbReference type="RuleBase" id="RU004221"/>
    </source>
</evidence>
<dbReference type="GO" id="GO:0031966">
    <property type="term" value="C:mitochondrial membrane"/>
    <property type="evidence" value="ECO:0007669"/>
    <property type="project" value="UniProtKB-SubCell"/>
</dbReference>
<dbReference type="PROSITE" id="PS00605">
    <property type="entry name" value="ATPASE_C"/>
    <property type="match status" value="1"/>
</dbReference>
<dbReference type="SUPFAM" id="SSF81333">
    <property type="entry name" value="F1F0 ATP synthase subunit C"/>
    <property type="match status" value="1"/>
</dbReference>
<sequence length="74" mass="7680">MIAEFKLIGAGIASLGLLGAAIGAGIIFGSYIIGVSRNPSLKNELFSITLLGFALTEAIGLFSLMIAFLLLFAF</sequence>
<dbReference type="InterPro" id="IPR000454">
    <property type="entry name" value="ATP_synth_F0_csu"/>
</dbReference>
<gene>
    <name evidence="15" type="primary">atp9</name>
</gene>
<evidence type="ECO:0000256" key="4">
    <source>
        <dbReference type="ARBA" id="ARBA00022448"/>
    </source>
</evidence>
<feature type="transmembrane region" description="Helical" evidence="13">
    <location>
        <begin position="45"/>
        <end position="72"/>
    </location>
</feature>
<keyword evidence="4 13" id="KW-0813">Transport</keyword>
<protein>
    <recommendedName>
        <fullName evidence="3 13">ATP synthase subunit 9, mitochondrial</fullName>
    </recommendedName>
</protein>
<comment type="subunit">
    <text evidence="13">F-type ATPases have 2 components, CF(1) - the catalytic core - and CF(0) - the membrane proton channel. CF(1) has five subunits: alpha(3), beta(3), gamma(1), delta(1), epsilon(1). CF(0) has three main subunits: a, b and c.</text>
</comment>
<evidence type="ECO:0000256" key="6">
    <source>
        <dbReference type="ARBA" id="ARBA00022692"/>
    </source>
</evidence>
<keyword evidence="8 13" id="KW-1133">Transmembrane helix</keyword>
<dbReference type="PRINTS" id="PR00124">
    <property type="entry name" value="ATPASEC"/>
</dbReference>